<reference evidence="7 8" key="1">
    <citation type="submission" date="2024-08" db="EMBL/GenBank/DDBJ databases">
        <title>Tateyamaria sp. nov., isolated from marine algae.</title>
        <authorList>
            <person name="Choi B.J."/>
            <person name="Kim J.M."/>
            <person name="Lee J.K."/>
            <person name="Choi D.G."/>
            <person name="Bayburt H."/>
            <person name="Baek J.H."/>
            <person name="Han D.M."/>
            <person name="Jeon C.O."/>
        </authorList>
    </citation>
    <scope>NUCLEOTIDE SEQUENCE [LARGE SCALE GENOMIC DNA]</scope>
    <source>
        <strain evidence="7 8">KMU-156</strain>
    </source>
</reference>
<dbReference type="RefSeq" id="WP_407594214.1">
    <property type="nucleotide sequence ID" value="NZ_JBHDIY010000002.1"/>
</dbReference>
<keyword evidence="3 7" id="KW-0489">Methyltransferase</keyword>
<keyword evidence="1" id="KW-0963">Cytoplasm</keyword>
<evidence type="ECO:0000256" key="2">
    <source>
        <dbReference type="ARBA" id="ARBA00022552"/>
    </source>
</evidence>
<dbReference type="GO" id="GO:0052916">
    <property type="term" value="F:23S rRNA (guanine(1835)-N(2))-methyltransferase activity"/>
    <property type="evidence" value="ECO:0007669"/>
    <property type="project" value="UniProtKB-EC"/>
</dbReference>
<dbReference type="Pfam" id="PF05175">
    <property type="entry name" value="MTS"/>
    <property type="match status" value="1"/>
</dbReference>
<evidence type="ECO:0000256" key="4">
    <source>
        <dbReference type="ARBA" id="ARBA00022679"/>
    </source>
</evidence>
<protein>
    <submittedName>
        <fullName evidence="7">Class I SAM-dependent methyltransferase</fullName>
        <ecNumber evidence="7">2.1.1.172</ecNumber>
        <ecNumber evidence="7">2.1.1.174</ecNumber>
    </submittedName>
</protein>
<dbReference type="EMBL" id="JBHDIY010000002">
    <property type="protein sequence ID" value="MFL4469819.1"/>
    <property type="molecule type" value="Genomic_DNA"/>
</dbReference>
<dbReference type="PANTHER" id="PTHR47816">
    <property type="entry name" value="RIBOSOMAL RNA SMALL SUBUNIT METHYLTRANSFERASE C"/>
    <property type="match status" value="1"/>
</dbReference>
<dbReference type="PANTHER" id="PTHR47816:SF4">
    <property type="entry name" value="RIBOSOMAL RNA SMALL SUBUNIT METHYLTRANSFERASE C"/>
    <property type="match status" value="1"/>
</dbReference>
<dbReference type="PROSITE" id="PS00092">
    <property type="entry name" value="N6_MTASE"/>
    <property type="match status" value="1"/>
</dbReference>
<keyword evidence="2" id="KW-0698">rRNA processing</keyword>
<evidence type="ECO:0000259" key="6">
    <source>
        <dbReference type="Pfam" id="PF05175"/>
    </source>
</evidence>
<name>A0ABW8UUT8_9RHOB</name>
<dbReference type="CDD" id="cd02440">
    <property type="entry name" value="AdoMet_MTases"/>
    <property type="match status" value="1"/>
</dbReference>
<evidence type="ECO:0000313" key="7">
    <source>
        <dbReference type="EMBL" id="MFL4469819.1"/>
    </source>
</evidence>
<organism evidence="7 8">
    <name type="scientific">Tateyamaria armeniaca</name>
    <dbReference type="NCBI Taxonomy" id="2518930"/>
    <lineage>
        <taxon>Bacteria</taxon>
        <taxon>Pseudomonadati</taxon>
        <taxon>Pseudomonadota</taxon>
        <taxon>Alphaproteobacteria</taxon>
        <taxon>Rhodobacterales</taxon>
        <taxon>Roseobacteraceae</taxon>
        <taxon>Tateyamaria</taxon>
    </lineage>
</organism>
<accession>A0ABW8UUT8</accession>
<dbReference type="InterPro" id="IPR002052">
    <property type="entry name" value="DNA_methylase_N6_adenine_CS"/>
</dbReference>
<evidence type="ECO:0000256" key="5">
    <source>
        <dbReference type="ARBA" id="ARBA00022691"/>
    </source>
</evidence>
<gene>
    <name evidence="7" type="ORF">ACERZ8_08055</name>
</gene>
<keyword evidence="8" id="KW-1185">Reference proteome</keyword>
<sequence>MADRLPLALEAVTLPGDGLIAVLHPREGADLSALPKHRVLVVSPMATVCAGFAAQGYQVLPELPKDTRFAASVVCLTRARAEAQALLAAAMARTDGPVIVDGQKTDGADSMLKALRARVDVSAPISKAHGKIYWAEGGADFADWAGGPELQPGGFWTAPGVFSADGVDPASELLVQALPEVMVGTVADLGAGWGYLSAYILTRDVKAVHLVEAHDMALQCARHNVTDTRAQFHWADATTWTPPEQIDAVVMNPPFHAGRTADPSLGRAFIAAAARVLKPHGALWMVANRHLPYEDALEQAFTKVVDLDGDARFKLVRAERPKRKRG</sequence>
<dbReference type="EC" id="2.1.1.172" evidence="7"/>
<dbReference type="SUPFAM" id="SSF53335">
    <property type="entry name" value="S-adenosyl-L-methionine-dependent methyltransferases"/>
    <property type="match status" value="1"/>
</dbReference>
<dbReference type="GO" id="GO:0052914">
    <property type="term" value="F:16S rRNA (guanine(1207)-N(2))-methyltransferase activity"/>
    <property type="evidence" value="ECO:0007669"/>
    <property type="project" value="UniProtKB-EC"/>
</dbReference>
<comment type="caution">
    <text evidence="7">The sequence shown here is derived from an EMBL/GenBank/DDBJ whole genome shotgun (WGS) entry which is preliminary data.</text>
</comment>
<evidence type="ECO:0000256" key="1">
    <source>
        <dbReference type="ARBA" id="ARBA00022490"/>
    </source>
</evidence>
<evidence type="ECO:0000256" key="3">
    <source>
        <dbReference type="ARBA" id="ARBA00022603"/>
    </source>
</evidence>
<dbReference type="InterPro" id="IPR007848">
    <property type="entry name" value="Small_mtfrase_dom"/>
</dbReference>
<keyword evidence="5" id="KW-0949">S-adenosyl-L-methionine</keyword>
<evidence type="ECO:0000313" key="8">
    <source>
        <dbReference type="Proteomes" id="UP001627408"/>
    </source>
</evidence>
<proteinExistence type="predicted"/>
<keyword evidence="4 7" id="KW-0808">Transferase</keyword>
<dbReference type="Proteomes" id="UP001627408">
    <property type="component" value="Unassembled WGS sequence"/>
</dbReference>
<dbReference type="Gene3D" id="3.40.50.150">
    <property type="entry name" value="Vaccinia Virus protein VP39"/>
    <property type="match status" value="1"/>
</dbReference>
<feature type="domain" description="Methyltransferase small" evidence="6">
    <location>
        <begin position="155"/>
        <end position="316"/>
    </location>
</feature>
<dbReference type="EC" id="2.1.1.174" evidence="7"/>
<dbReference type="InterPro" id="IPR046977">
    <property type="entry name" value="RsmC/RlmG"/>
</dbReference>
<dbReference type="InterPro" id="IPR029063">
    <property type="entry name" value="SAM-dependent_MTases_sf"/>
</dbReference>